<dbReference type="InterPro" id="IPR003848">
    <property type="entry name" value="DUF218"/>
</dbReference>
<dbReference type="EMBL" id="JABWMH010000004">
    <property type="protein sequence ID" value="NVD28991.1"/>
    <property type="molecule type" value="Genomic_DNA"/>
</dbReference>
<feature type="domain" description="DUF218" evidence="1">
    <location>
        <begin position="37"/>
        <end position="151"/>
    </location>
</feature>
<dbReference type="Proteomes" id="UP000652427">
    <property type="component" value="Unassembled WGS sequence"/>
</dbReference>
<organism evidence="2 3">
    <name type="scientific">Parasphingorhabdus flavimaris</name>
    <dbReference type="NCBI Taxonomy" id="266812"/>
    <lineage>
        <taxon>Bacteria</taxon>
        <taxon>Pseudomonadati</taxon>
        <taxon>Pseudomonadota</taxon>
        <taxon>Alphaproteobacteria</taxon>
        <taxon>Sphingomonadales</taxon>
        <taxon>Sphingomonadaceae</taxon>
        <taxon>Parasphingorhabdus</taxon>
    </lineage>
</organism>
<evidence type="ECO:0000259" key="1">
    <source>
        <dbReference type="Pfam" id="PF02698"/>
    </source>
</evidence>
<dbReference type="RefSeq" id="WP_176280432.1">
    <property type="nucleotide sequence ID" value="NZ_JABWMH010000004.1"/>
</dbReference>
<evidence type="ECO:0000313" key="2">
    <source>
        <dbReference type="EMBL" id="NVD28991.1"/>
    </source>
</evidence>
<dbReference type="PANTHER" id="PTHR30336">
    <property type="entry name" value="INNER MEMBRANE PROTEIN, PROBABLE PERMEASE"/>
    <property type="match status" value="1"/>
</dbReference>
<proteinExistence type="predicted"/>
<dbReference type="PANTHER" id="PTHR30336:SF4">
    <property type="entry name" value="ENVELOPE BIOGENESIS FACTOR ELYC"/>
    <property type="match status" value="1"/>
</dbReference>
<comment type="caution">
    <text evidence="2">The sequence shown here is derived from an EMBL/GenBank/DDBJ whole genome shotgun (WGS) entry which is preliminary data.</text>
</comment>
<accession>A0ABX2N620</accession>
<dbReference type="CDD" id="cd06259">
    <property type="entry name" value="YdcF-like"/>
    <property type="match status" value="1"/>
</dbReference>
<sequence>MILRLFSFLLLLWIMGFAWFAIDLPRPAVDDAHTGSVVVLTGGGGRIDRALDILEAKSASRLLISGVDRDVKPAELAAEYDRSDDLFACCIDLGFQAVDTRSNALEIARWAARRGDKSVRLVTSDWHMRRARLELERAMPPDVLILSDAVQTQPSLRTLFTEYNKYLMRRLAALAGV</sequence>
<reference evidence="2 3" key="1">
    <citation type="submission" date="2020-06" db="EMBL/GenBank/DDBJ databases">
        <authorList>
            <person name="Kim S.-J."/>
            <person name="Park S.-J."/>
        </authorList>
    </citation>
    <scope>NUCLEOTIDE SEQUENCE [LARGE SCALE GENOMIC DNA]</scope>
    <source>
        <strain evidence="2 3">SW-151</strain>
    </source>
</reference>
<gene>
    <name evidence="2" type="ORF">HUO14_13905</name>
</gene>
<name>A0ABX2N620_9SPHN</name>
<dbReference type="Pfam" id="PF02698">
    <property type="entry name" value="DUF218"/>
    <property type="match status" value="1"/>
</dbReference>
<dbReference type="InterPro" id="IPR051599">
    <property type="entry name" value="Cell_Envelope_Assoc"/>
</dbReference>
<keyword evidence="3" id="KW-1185">Reference proteome</keyword>
<protein>
    <submittedName>
        <fullName evidence="2">YdcF family protein</fullName>
    </submittedName>
</protein>
<evidence type="ECO:0000313" key="3">
    <source>
        <dbReference type="Proteomes" id="UP000652427"/>
    </source>
</evidence>